<evidence type="ECO:0000313" key="14">
    <source>
        <dbReference type="Proteomes" id="UP000824150"/>
    </source>
</evidence>
<evidence type="ECO:0000256" key="1">
    <source>
        <dbReference type="ARBA" id="ARBA00001400"/>
    </source>
</evidence>
<dbReference type="PANTHER" id="PTHR11264">
    <property type="entry name" value="URACIL-DNA GLYCOSYLASE"/>
    <property type="match status" value="1"/>
</dbReference>
<dbReference type="FunFam" id="3.40.470.10:FF:000001">
    <property type="entry name" value="Uracil-DNA glycosylase"/>
    <property type="match status" value="1"/>
</dbReference>
<evidence type="ECO:0000256" key="3">
    <source>
        <dbReference type="ARBA" id="ARBA00008184"/>
    </source>
</evidence>
<keyword evidence="7 9" id="KW-0378">Hydrolase</keyword>
<evidence type="ECO:0000256" key="11">
    <source>
        <dbReference type="RuleBase" id="RU003780"/>
    </source>
</evidence>
<dbReference type="PANTHER" id="PTHR11264:SF0">
    <property type="entry name" value="URACIL-DNA GLYCOSYLASE"/>
    <property type="match status" value="1"/>
</dbReference>
<evidence type="ECO:0000259" key="12">
    <source>
        <dbReference type="SMART" id="SM00986"/>
    </source>
</evidence>
<keyword evidence="9" id="KW-0963">Cytoplasm</keyword>
<feature type="active site" description="Proton acceptor" evidence="9 10">
    <location>
        <position position="61"/>
    </location>
</feature>
<keyword evidence="8 9" id="KW-0234">DNA repair</keyword>
<evidence type="ECO:0000256" key="6">
    <source>
        <dbReference type="ARBA" id="ARBA00022763"/>
    </source>
</evidence>
<proteinExistence type="inferred from homology"/>
<dbReference type="Proteomes" id="UP000824150">
    <property type="component" value="Unassembled WGS sequence"/>
</dbReference>
<comment type="similarity">
    <text evidence="3 9 11">Belongs to the uracil-DNA glycosylase (UDG) superfamily. UNG family.</text>
</comment>
<evidence type="ECO:0000256" key="4">
    <source>
        <dbReference type="ARBA" id="ARBA00012030"/>
    </source>
</evidence>
<organism evidence="13 14">
    <name type="scientific">Candidatus Anaerobiospirillum merdipullorum</name>
    <dbReference type="NCBI Taxonomy" id="2838450"/>
    <lineage>
        <taxon>Bacteria</taxon>
        <taxon>Pseudomonadati</taxon>
        <taxon>Pseudomonadota</taxon>
        <taxon>Gammaproteobacteria</taxon>
        <taxon>Aeromonadales</taxon>
        <taxon>Succinivibrionaceae</taxon>
        <taxon>Anaerobiospirillum</taxon>
    </lineage>
</organism>
<dbReference type="EC" id="3.2.2.27" evidence="4 9"/>
<dbReference type="SMART" id="SM00987">
    <property type="entry name" value="UreE_C"/>
    <property type="match status" value="1"/>
</dbReference>
<feature type="domain" description="Uracil-DNA glycosylase-like" evidence="12">
    <location>
        <begin position="46"/>
        <end position="207"/>
    </location>
</feature>
<dbReference type="InterPro" id="IPR002043">
    <property type="entry name" value="UDG_fam1"/>
</dbReference>
<comment type="catalytic activity">
    <reaction evidence="1 9 11">
        <text>Hydrolyzes single-stranded DNA or mismatched double-stranded DNA and polynucleotides, releasing free uracil.</text>
        <dbReference type="EC" id="3.2.2.27"/>
    </reaction>
</comment>
<evidence type="ECO:0000256" key="7">
    <source>
        <dbReference type="ARBA" id="ARBA00022801"/>
    </source>
</evidence>
<accession>A0A9E2NRI5</accession>
<gene>
    <name evidence="9 13" type="primary">ung</name>
    <name evidence="13" type="ORF">IAA31_01915</name>
</gene>
<evidence type="ECO:0000313" key="13">
    <source>
        <dbReference type="EMBL" id="MBU3826236.1"/>
    </source>
</evidence>
<evidence type="ECO:0000256" key="10">
    <source>
        <dbReference type="PROSITE-ProRule" id="PRU10072"/>
    </source>
</evidence>
<protein>
    <recommendedName>
        <fullName evidence="5 9">Uracil-DNA glycosylase</fullName>
        <shortName evidence="9">UDG</shortName>
        <ecNumber evidence="4 9">3.2.2.27</ecNumber>
    </recommendedName>
</protein>
<evidence type="ECO:0000256" key="8">
    <source>
        <dbReference type="ARBA" id="ARBA00023204"/>
    </source>
</evidence>
<name>A0A9E2NRI5_9GAMM</name>
<dbReference type="GO" id="GO:0005737">
    <property type="term" value="C:cytoplasm"/>
    <property type="evidence" value="ECO:0007669"/>
    <property type="project" value="UniProtKB-SubCell"/>
</dbReference>
<dbReference type="NCBIfam" id="NF003591">
    <property type="entry name" value="PRK05254.1-4"/>
    <property type="match status" value="1"/>
</dbReference>
<comment type="function">
    <text evidence="2 9 11">Excises uracil residues from the DNA which can arise as a result of misincorporation of dUMP residues by DNA polymerase or due to deamination of cytosine.</text>
</comment>
<evidence type="ECO:0000256" key="5">
    <source>
        <dbReference type="ARBA" id="ARBA00018429"/>
    </source>
</evidence>
<dbReference type="Pfam" id="PF03167">
    <property type="entry name" value="UDG"/>
    <property type="match status" value="1"/>
</dbReference>
<reference evidence="13" key="2">
    <citation type="submission" date="2021-04" db="EMBL/GenBank/DDBJ databases">
        <authorList>
            <person name="Gilroy R."/>
        </authorList>
    </citation>
    <scope>NUCLEOTIDE SEQUENCE</scope>
    <source>
        <strain evidence="13">687</strain>
    </source>
</reference>
<dbReference type="SMART" id="SM00986">
    <property type="entry name" value="UDG"/>
    <property type="match status" value="1"/>
</dbReference>
<dbReference type="GO" id="GO:0004844">
    <property type="term" value="F:uracil DNA N-glycosylase activity"/>
    <property type="evidence" value="ECO:0007669"/>
    <property type="project" value="UniProtKB-UniRule"/>
</dbReference>
<dbReference type="NCBIfam" id="NF003588">
    <property type="entry name" value="PRK05254.1-1"/>
    <property type="match status" value="1"/>
</dbReference>
<dbReference type="NCBIfam" id="NF003592">
    <property type="entry name" value="PRK05254.1-5"/>
    <property type="match status" value="1"/>
</dbReference>
<keyword evidence="13" id="KW-0326">Glycosidase</keyword>
<evidence type="ECO:0000256" key="9">
    <source>
        <dbReference type="HAMAP-Rule" id="MF_00148"/>
    </source>
</evidence>
<dbReference type="InterPro" id="IPR005122">
    <property type="entry name" value="Uracil-DNA_glycosylase-like"/>
</dbReference>
<dbReference type="PROSITE" id="PS00130">
    <property type="entry name" value="U_DNA_GLYCOSYLASE"/>
    <property type="match status" value="1"/>
</dbReference>
<dbReference type="NCBIfam" id="TIGR00628">
    <property type="entry name" value="ung"/>
    <property type="match status" value="1"/>
</dbReference>
<dbReference type="EMBL" id="JAHLFG010000022">
    <property type="protein sequence ID" value="MBU3826236.1"/>
    <property type="molecule type" value="Genomic_DNA"/>
</dbReference>
<dbReference type="HAMAP" id="MF_00148">
    <property type="entry name" value="UDG"/>
    <property type="match status" value="1"/>
</dbReference>
<dbReference type="SUPFAM" id="SSF52141">
    <property type="entry name" value="Uracil-DNA glycosylase-like"/>
    <property type="match status" value="1"/>
</dbReference>
<dbReference type="AlphaFoldDB" id="A0A9E2NRI5"/>
<comment type="caution">
    <text evidence="13">The sequence shown here is derived from an EMBL/GenBank/DDBJ whole genome shotgun (WGS) entry which is preliminary data.</text>
</comment>
<sequence length="229" mass="25377">MQTWHDIIGPCKAQDYFQQALLTVAQARQSGAVVYPSDHDIFNAFKYTPFDKLKVVIVGQDPYHQPGQAMGLSFSVPVGCPVPPSLQNIYRELKNDVPGFSVPNHGCLIPWARQGVLLLNSILTVKAGQPMSMRGIGWEQFTDAVIAAINEHCEGLVFMLWGNAAKNKCAHVNRERHLVLEAAHPSPLSASRGFFGCHHFSQANTYLHAKGRTTINWQLPVYLDGSEQL</sequence>
<evidence type="ECO:0000256" key="2">
    <source>
        <dbReference type="ARBA" id="ARBA00002631"/>
    </source>
</evidence>
<dbReference type="GO" id="GO:0097510">
    <property type="term" value="P:base-excision repair, AP site formation via deaminated base removal"/>
    <property type="evidence" value="ECO:0007669"/>
    <property type="project" value="TreeGrafter"/>
</dbReference>
<dbReference type="NCBIfam" id="NF003589">
    <property type="entry name" value="PRK05254.1-2"/>
    <property type="match status" value="1"/>
</dbReference>
<dbReference type="InterPro" id="IPR018085">
    <property type="entry name" value="Ura-DNA_Glyclase_AS"/>
</dbReference>
<dbReference type="CDD" id="cd10027">
    <property type="entry name" value="UDG-F1-like"/>
    <property type="match status" value="1"/>
</dbReference>
<reference evidence="13" key="1">
    <citation type="journal article" date="2021" name="PeerJ">
        <title>Extensive microbial diversity within the chicken gut microbiome revealed by metagenomics and culture.</title>
        <authorList>
            <person name="Gilroy R."/>
            <person name="Ravi A."/>
            <person name="Getino M."/>
            <person name="Pursley I."/>
            <person name="Horton D.L."/>
            <person name="Alikhan N.F."/>
            <person name="Baker D."/>
            <person name="Gharbi K."/>
            <person name="Hall N."/>
            <person name="Watson M."/>
            <person name="Adriaenssens E.M."/>
            <person name="Foster-Nyarko E."/>
            <person name="Jarju S."/>
            <person name="Secka A."/>
            <person name="Antonio M."/>
            <person name="Oren A."/>
            <person name="Chaudhuri R.R."/>
            <person name="La Ragione R."/>
            <person name="Hildebrand F."/>
            <person name="Pallen M.J."/>
        </authorList>
    </citation>
    <scope>NUCLEOTIDE SEQUENCE</scope>
    <source>
        <strain evidence="13">687</strain>
    </source>
</reference>
<dbReference type="InterPro" id="IPR036895">
    <property type="entry name" value="Uracil-DNA_glycosylase-like_sf"/>
</dbReference>
<keyword evidence="6 9" id="KW-0227">DNA damage</keyword>
<comment type="subcellular location">
    <subcellularLocation>
        <location evidence="9">Cytoplasm</location>
    </subcellularLocation>
</comment>
<dbReference type="Gene3D" id="3.40.470.10">
    <property type="entry name" value="Uracil-DNA glycosylase-like domain"/>
    <property type="match status" value="1"/>
</dbReference>